<organism evidence="6 7">
    <name type="scientific">Streptoalloteichus hindustanus</name>
    <dbReference type="NCBI Taxonomy" id="2017"/>
    <lineage>
        <taxon>Bacteria</taxon>
        <taxon>Bacillati</taxon>
        <taxon>Actinomycetota</taxon>
        <taxon>Actinomycetes</taxon>
        <taxon>Pseudonocardiales</taxon>
        <taxon>Pseudonocardiaceae</taxon>
        <taxon>Streptoalloteichus</taxon>
    </lineage>
</organism>
<feature type="chain" id="PRO_5039385565" evidence="4">
    <location>
        <begin position="25"/>
        <end position="307"/>
    </location>
</feature>
<reference evidence="6 7" key="1">
    <citation type="submission" date="2016-11" db="EMBL/GenBank/DDBJ databases">
        <authorList>
            <person name="Jaros S."/>
            <person name="Januszkiewicz K."/>
            <person name="Wedrychowicz H."/>
        </authorList>
    </citation>
    <scope>NUCLEOTIDE SEQUENCE [LARGE SCALE GENOMIC DNA]</scope>
    <source>
        <strain evidence="6 7">DSM 44523</strain>
    </source>
</reference>
<evidence type="ECO:0000256" key="1">
    <source>
        <dbReference type="SAM" id="Coils"/>
    </source>
</evidence>
<keyword evidence="1" id="KW-0175">Coiled coil</keyword>
<evidence type="ECO:0000313" key="6">
    <source>
        <dbReference type="EMBL" id="SHE49730.1"/>
    </source>
</evidence>
<evidence type="ECO:0000313" key="7">
    <source>
        <dbReference type="Proteomes" id="UP000184501"/>
    </source>
</evidence>
<dbReference type="STRING" id="2017.SAMN05444320_101243"/>
<keyword evidence="3" id="KW-0472">Membrane</keyword>
<evidence type="ECO:0000256" key="4">
    <source>
        <dbReference type="SAM" id="SignalP"/>
    </source>
</evidence>
<feature type="transmembrane region" description="Helical" evidence="3">
    <location>
        <begin position="266"/>
        <end position="290"/>
    </location>
</feature>
<dbReference type="OrthoDB" id="186919at2"/>
<accession>A0A1M4TZ80</accession>
<dbReference type="Pfam" id="PF14257">
    <property type="entry name" value="DUF4349"/>
    <property type="match status" value="1"/>
</dbReference>
<dbReference type="EMBL" id="FQVN01000001">
    <property type="protein sequence ID" value="SHE49730.1"/>
    <property type="molecule type" value="Genomic_DNA"/>
</dbReference>
<feature type="coiled-coil region" evidence="1">
    <location>
        <begin position="197"/>
        <end position="224"/>
    </location>
</feature>
<proteinExistence type="predicted"/>
<feature type="signal peptide" evidence="4">
    <location>
        <begin position="1"/>
        <end position="24"/>
    </location>
</feature>
<name>A0A1M4TZ80_STRHI</name>
<evidence type="ECO:0000256" key="3">
    <source>
        <dbReference type="SAM" id="Phobius"/>
    </source>
</evidence>
<dbReference type="AlphaFoldDB" id="A0A1M4TZ80"/>
<keyword evidence="3" id="KW-0812">Transmembrane</keyword>
<keyword evidence="7" id="KW-1185">Reference proteome</keyword>
<evidence type="ECO:0000259" key="5">
    <source>
        <dbReference type="Pfam" id="PF14257"/>
    </source>
</evidence>
<protein>
    <submittedName>
        <fullName evidence="6">ABC-type phosphate transport system, auxiliary component</fullName>
    </submittedName>
</protein>
<keyword evidence="4" id="KW-0732">Signal</keyword>
<dbReference type="Proteomes" id="UP000184501">
    <property type="component" value="Unassembled WGS sequence"/>
</dbReference>
<feature type="region of interest" description="Disordered" evidence="2">
    <location>
        <begin position="23"/>
        <end position="79"/>
    </location>
</feature>
<sequence>MGGRWLRPAAVAVLLLGLAGCTGTGSPSSAPQRAEVAAGNAPAGKNPERNPGQNPEKNAVPGGGAGQGGAQAPGEGAVRAAAQADRRVIRSAELEVRHDDAVAAVARAREVGTRAGGFAAAEDTRGGQGRVTLRVPADRLDGVLDELGRLGELVRREQRAEDVTDQLVDVQARLAAQRASVDRVRALLERAGTVSEVVQVEGELAKRQAELESLQRRNESLAGQVALSTVVFRVASAPTSGGDADGFVGGLGAGWRAFTAAVGAALTALGAMLPFLVALGVPAAGVLWVLRRRRRTARPALAPNPEA</sequence>
<dbReference type="RefSeq" id="WP_073479451.1">
    <property type="nucleotide sequence ID" value="NZ_FQVN01000001.1"/>
</dbReference>
<keyword evidence="3" id="KW-1133">Transmembrane helix</keyword>
<dbReference type="InterPro" id="IPR025645">
    <property type="entry name" value="DUF4349"/>
</dbReference>
<feature type="domain" description="DUF4349" evidence="5">
    <location>
        <begin position="86"/>
        <end position="287"/>
    </location>
</feature>
<evidence type="ECO:0000256" key="2">
    <source>
        <dbReference type="SAM" id="MobiDB-lite"/>
    </source>
</evidence>
<feature type="compositionally biased region" description="Gly residues" evidence="2">
    <location>
        <begin position="61"/>
        <end position="71"/>
    </location>
</feature>
<dbReference type="PROSITE" id="PS51257">
    <property type="entry name" value="PROKAR_LIPOPROTEIN"/>
    <property type="match status" value="1"/>
</dbReference>
<gene>
    <name evidence="6" type="ORF">SAMN05444320_101243</name>
</gene>